<comment type="subcellular location">
    <subcellularLocation>
        <location evidence="7">Cell inner membrane</location>
        <topology evidence="7">Multi-pass membrane protein</topology>
    </subcellularLocation>
    <subcellularLocation>
        <location evidence="1">Cell membrane</location>
        <topology evidence="1">Multi-pass membrane protein</topology>
    </subcellularLocation>
</comment>
<keyword evidence="4 7" id="KW-0812">Transmembrane</keyword>
<accession>A0A6G9IA01</accession>
<evidence type="ECO:0000256" key="7">
    <source>
        <dbReference type="RuleBase" id="RU365041"/>
    </source>
</evidence>
<comment type="similarity">
    <text evidence="2 7">Belongs to the MgtC/SapB family.</text>
</comment>
<feature type="domain" description="MgtC/SapB/SrpB/YhiD N-terminal" evidence="8">
    <location>
        <begin position="24"/>
        <end position="148"/>
    </location>
</feature>
<dbReference type="InParanoid" id="A0A6G9IA01"/>
<keyword evidence="5 7" id="KW-1133">Transmembrane helix</keyword>
<gene>
    <name evidence="9" type="ORF">IPMB12_04720</name>
</gene>
<dbReference type="AlphaFoldDB" id="A0A6G9IA01"/>
<feature type="transmembrane region" description="Helical" evidence="7">
    <location>
        <begin position="12"/>
        <end position="32"/>
    </location>
</feature>
<dbReference type="PANTHER" id="PTHR33778:SF1">
    <property type="entry name" value="MAGNESIUM TRANSPORTER YHID-RELATED"/>
    <property type="match status" value="1"/>
</dbReference>
<protein>
    <recommendedName>
        <fullName evidence="7">Protein MgtC</fullName>
    </recommendedName>
</protein>
<dbReference type="RefSeq" id="WP_166915434.1">
    <property type="nucleotide sequence ID" value="NZ_CP050253.1"/>
</dbReference>
<evidence type="ECO:0000259" key="8">
    <source>
        <dbReference type="Pfam" id="PF02308"/>
    </source>
</evidence>
<dbReference type="Proteomes" id="UP000501168">
    <property type="component" value="Chromosome"/>
</dbReference>
<dbReference type="KEGG" id="orb:IPMB12_04720"/>
<organism evidence="9 10">
    <name type="scientific">Zophobihabitans entericus</name>
    <dbReference type="NCBI Taxonomy" id="1635327"/>
    <lineage>
        <taxon>Bacteria</taxon>
        <taxon>Pseudomonadati</taxon>
        <taxon>Pseudomonadota</taxon>
        <taxon>Gammaproteobacteria</taxon>
        <taxon>Orbales</taxon>
        <taxon>Orbaceae</taxon>
        <taxon>Zophobihabitans</taxon>
    </lineage>
</organism>
<reference evidence="9 10" key="1">
    <citation type="submission" date="2020-03" db="EMBL/GenBank/DDBJ databases">
        <title>Complete genome sequence of Orbus sp. IPMB12 (BCRC 80908).</title>
        <authorList>
            <person name="Lo W.-S."/>
            <person name="Chang T.-H."/>
            <person name="Kuo C.-H."/>
        </authorList>
    </citation>
    <scope>NUCLEOTIDE SEQUENCE [LARGE SCALE GENOMIC DNA]</scope>
    <source>
        <strain evidence="9 10">IPMB12</strain>
    </source>
</reference>
<evidence type="ECO:0000256" key="5">
    <source>
        <dbReference type="ARBA" id="ARBA00022989"/>
    </source>
</evidence>
<feature type="transmembrane region" description="Helical" evidence="7">
    <location>
        <begin position="84"/>
        <end position="101"/>
    </location>
</feature>
<feature type="transmembrane region" description="Helical" evidence="7">
    <location>
        <begin position="135"/>
        <end position="156"/>
    </location>
</feature>
<evidence type="ECO:0000256" key="6">
    <source>
        <dbReference type="ARBA" id="ARBA00023136"/>
    </source>
</evidence>
<evidence type="ECO:0000256" key="1">
    <source>
        <dbReference type="ARBA" id="ARBA00004651"/>
    </source>
</evidence>
<dbReference type="Pfam" id="PF02308">
    <property type="entry name" value="MgtC"/>
    <property type="match status" value="1"/>
</dbReference>
<dbReference type="FunCoup" id="A0A6G9IA01">
    <property type="interactions" value="90"/>
</dbReference>
<proteinExistence type="inferred from homology"/>
<evidence type="ECO:0000313" key="9">
    <source>
        <dbReference type="EMBL" id="QIQ21043.1"/>
    </source>
</evidence>
<feature type="transmembrane region" description="Helical" evidence="7">
    <location>
        <begin position="44"/>
        <end position="64"/>
    </location>
</feature>
<dbReference type="PANTHER" id="PTHR33778">
    <property type="entry name" value="PROTEIN MGTC"/>
    <property type="match status" value="1"/>
</dbReference>
<dbReference type="InterPro" id="IPR003416">
    <property type="entry name" value="MgtC/SapB/SrpB/YhiD_fam"/>
</dbReference>
<keyword evidence="3" id="KW-1003">Cell membrane</keyword>
<evidence type="ECO:0000313" key="10">
    <source>
        <dbReference type="Proteomes" id="UP000501168"/>
    </source>
</evidence>
<dbReference type="GO" id="GO:0005886">
    <property type="term" value="C:plasma membrane"/>
    <property type="evidence" value="ECO:0007669"/>
    <property type="project" value="UniProtKB-SubCell"/>
</dbReference>
<keyword evidence="10" id="KW-1185">Reference proteome</keyword>
<evidence type="ECO:0000256" key="2">
    <source>
        <dbReference type="ARBA" id="ARBA00009298"/>
    </source>
</evidence>
<sequence length="239" mass="26200">MSQLLTLLDQFFMTSHGIVVCKILFASLLGAFIGLERELKKKPIGIKTCIIIATTTCILTVVSIHAAEYYAEVSQNIRTDPMRLAAQVISGIGFLGAGVILRKSDDAISGLTTAAIIWAAAGVGIAVGAGFYFDAFVAAFMIFCAVKISPLLMLFLHPKKSYIERAKLTMRLTNSCAIERVTQRLVRKHHRIDSIAIKDIPDGLVELDLKLTLKRKETASELYLALKQFDEIVGIELIS</sequence>
<dbReference type="PRINTS" id="PR01837">
    <property type="entry name" value="MGTCSAPBPROT"/>
</dbReference>
<keyword evidence="7" id="KW-0997">Cell inner membrane</keyword>
<evidence type="ECO:0000256" key="3">
    <source>
        <dbReference type="ARBA" id="ARBA00022475"/>
    </source>
</evidence>
<dbReference type="InterPro" id="IPR049177">
    <property type="entry name" value="MgtC_SapB_SrpB_YhiD_N"/>
</dbReference>
<dbReference type="EMBL" id="CP050253">
    <property type="protein sequence ID" value="QIQ21043.1"/>
    <property type="molecule type" value="Genomic_DNA"/>
</dbReference>
<keyword evidence="6 7" id="KW-0472">Membrane</keyword>
<feature type="transmembrane region" description="Helical" evidence="7">
    <location>
        <begin position="108"/>
        <end position="129"/>
    </location>
</feature>
<evidence type="ECO:0000256" key="4">
    <source>
        <dbReference type="ARBA" id="ARBA00022692"/>
    </source>
</evidence>
<name>A0A6G9IA01_9GAMM</name>